<dbReference type="KEGG" id="atp:ATR_1592"/>
<keyword evidence="1" id="KW-0812">Transmembrane</keyword>
<evidence type="ECO:0000313" key="3">
    <source>
        <dbReference type="Proteomes" id="UP000254504"/>
    </source>
</evidence>
<sequence length="56" mass="6452">MDNYIKGLLLIIVVLFIAVYILFNVVLDDSPKEDSQINKNPSSIQDRRDALKNLFK</sequence>
<keyword evidence="1" id="KW-0472">Membrane</keyword>
<accession>A0AAD0QKH4</accession>
<dbReference type="RefSeq" id="WP_164966704.1">
    <property type="nucleotide sequence ID" value="NZ_CP031367.1"/>
</dbReference>
<evidence type="ECO:0000313" key="2">
    <source>
        <dbReference type="EMBL" id="AXK49421.1"/>
    </source>
</evidence>
<name>A0AAD0QKH4_9BACT</name>
<organism evidence="2 3">
    <name type="scientific">Aliarcobacter trophiarum LMG 25534</name>
    <dbReference type="NCBI Taxonomy" id="1032241"/>
    <lineage>
        <taxon>Bacteria</taxon>
        <taxon>Pseudomonadati</taxon>
        <taxon>Campylobacterota</taxon>
        <taxon>Epsilonproteobacteria</taxon>
        <taxon>Campylobacterales</taxon>
        <taxon>Arcobacteraceae</taxon>
        <taxon>Aliarcobacter</taxon>
    </lineage>
</organism>
<evidence type="ECO:0000256" key="1">
    <source>
        <dbReference type="SAM" id="Phobius"/>
    </source>
</evidence>
<dbReference type="Proteomes" id="UP000254504">
    <property type="component" value="Chromosome"/>
</dbReference>
<gene>
    <name evidence="2" type="ORF">ATR_1592</name>
</gene>
<protein>
    <submittedName>
        <fullName evidence="2">Uncharacterized protein</fullName>
    </submittedName>
</protein>
<reference evidence="2 3" key="1">
    <citation type="submission" date="2018-07" db="EMBL/GenBank/DDBJ databases">
        <title>Complete genome of the Arcobacter trophiarum type strain LMG 25534.</title>
        <authorList>
            <person name="Miller W.G."/>
            <person name="Yee E."/>
        </authorList>
    </citation>
    <scope>NUCLEOTIDE SEQUENCE [LARGE SCALE GENOMIC DNA]</scope>
    <source>
        <strain evidence="2 3">LMG 25534</strain>
    </source>
</reference>
<keyword evidence="1" id="KW-1133">Transmembrane helix</keyword>
<dbReference type="EMBL" id="CP031367">
    <property type="protein sequence ID" value="AXK49421.1"/>
    <property type="molecule type" value="Genomic_DNA"/>
</dbReference>
<proteinExistence type="predicted"/>
<dbReference type="AlphaFoldDB" id="A0AAD0QKH4"/>
<feature type="transmembrane region" description="Helical" evidence="1">
    <location>
        <begin position="7"/>
        <end position="27"/>
    </location>
</feature>